<gene>
    <name evidence="2" type="ORF">PO878_01080</name>
</gene>
<evidence type="ECO:0000313" key="2">
    <source>
        <dbReference type="EMBL" id="WCO67313.1"/>
    </source>
</evidence>
<reference evidence="2" key="1">
    <citation type="submission" date="2023-01" db="EMBL/GenBank/DDBJ databases">
        <title>The diversity of Class Acidimicrobiia in South China Sea sediment environments and the proposal of Iamia marina sp. nov., a novel species of the genus Iamia.</title>
        <authorList>
            <person name="He Y."/>
            <person name="Tian X."/>
        </authorList>
    </citation>
    <scope>NUCLEOTIDE SEQUENCE</scope>
    <source>
        <strain evidence="2">DSM 19957</strain>
    </source>
</reference>
<dbReference type="Gene3D" id="2.60.200.20">
    <property type="match status" value="1"/>
</dbReference>
<dbReference type="CDD" id="cd00060">
    <property type="entry name" value="FHA"/>
    <property type="match status" value="1"/>
</dbReference>
<name>A0AAF0BVQ9_9ACTN</name>
<protein>
    <submittedName>
        <fullName evidence="2">FHA domain-containing protein</fullName>
    </submittedName>
</protein>
<dbReference type="PROSITE" id="PS50006">
    <property type="entry name" value="FHA_DOMAIN"/>
    <property type="match status" value="1"/>
</dbReference>
<evidence type="ECO:0000259" key="1">
    <source>
        <dbReference type="PROSITE" id="PS50006"/>
    </source>
</evidence>
<dbReference type="InterPro" id="IPR000253">
    <property type="entry name" value="FHA_dom"/>
</dbReference>
<dbReference type="Proteomes" id="UP001216390">
    <property type="component" value="Chromosome"/>
</dbReference>
<dbReference type="InterPro" id="IPR036388">
    <property type="entry name" value="WH-like_DNA-bd_sf"/>
</dbReference>
<evidence type="ECO:0000313" key="3">
    <source>
        <dbReference type="Proteomes" id="UP001216390"/>
    </source>
</evidence>
<sequence length="228" mass="24738">MARATVSHGDTQATIEEGQRVRIGRSSVCDVQVGMGGDSGPEDLGVSRTAATVSMQDSRLWIRNDSASQPVYLVPETGPTRVLENQDEIASLPIDHVTIQLRGRIRTHDVQVHMEAAPSLGHTRPIPTDGPDTQYLLEFTNAERRILTALCEPLLIARGDEARPASYAQAAERLFLSRSRVENCIADLVKKYASAGVPGLEGPEAKDNLCRYAVRSGSISGDDLEHIP</sequence>
<feature type="domain" description="FHA" evidence="1">
    <location>
        <begin position="21"/>
        <end position="73"/>
    </location>
</feature>
<keyword evidence="3" id="KW-1185">Reference proteome</keyword>
<dbReference type="RefSeq" id="WP_272736835.1">
    <property type="nucleotide sequence ID" value="NZ_CP116942.1"/>
</dbReference>
<proteinExistence type="predicted"/>
<organism evidence="2 3">
    <name type="scientific">Iamia majanohamensis</name>
    <dbReference type="NCBI Taxonomy" id="467976"/>
    <lineage>
        <taxon>Bacteria</taxon>
        <taxon>Bacillati</taxon>
        <taxon>Actinomycetota</taxon>
        <taxon>Acidimicrobiia</taxon>
        <taxon>Acidimicrobiales</taxon>
        <taxon>Iamiaceae</taxon>
        <taxon>Iamia</taxon>
    </lineage>
</organism>
<dbReference type="AlphaFoldDB" id="A0AAF0BVQ9"/>
<dbReference type="Gene3D" id="1.10.10.10">
    <property type="entry name" value="Winged helix-like DNA-binding domain superfamily/Winged helix DNA-binding domain"/>
    <property type="match status" value="1"/>
</dbReference>
<dbReference type="KEGG" id="ima:PO878_01080"/>
<accession>A0AAF0BVQ9</accession>
<dbReference type="EMBL" id="CP116942">
    <property type="protein sequence ID" value="WCO67313.1"/>
    <property type="molecule type" value="Genomic_DNA"/>
</dbReference>